<dbReference type="InterPro" id="IPR014710">
    <property type="entry name" value="RmlC-like_jellyroll"/>
</dbReference>
<proteinExistence type="inferred from homology"/>
<dbReference type="SUPFAM" id="SSF51182">
    <property type="entry name" value="RmlC-like cupins"/>
    <property type="match status" value="1"/>
</dbReference>
<reference evidence="4" key="1">
    <citation type="submission" date="2020-12" db="EMBL/GenBank/DDBJ databases">
        <title>Prauserella sp. ASG 168, a novel actinomycete isolated from cave rock.</title>
        <authorList>
            <person name="Suriyachadkun C."/>
        </authorList>
    </citation>
    <scope>NUCLEOTIDE SEQUENCE</scope>
    <source>
        <strain evidence="4">ASG 168</strain>
    </source>
</reference>
<dbReference type="CDD" id="cd00438">
    <property type="entry name" value="cupin_RmlC"/>
    <property type="match status" value="1"/>
</dbReference>
<dbReference type="PANTHER" id="PTHR21047:SF2">
    <property type="entry name" value="THYMIDINE DIPHOSPHO-4-KETO-RHAMNOSE 3,5-EPIMERASE"/>
    <property type="match status" value="1"/>
</dbReference>
<dbReference type="AlphaFoldDB" id="A0A934QYY9"/>
<dbReference type="Pfam" id="PF00908">
    <property type="entry name" value="dTDP_sugar_isom"/>
    <property type="match status" value="1"/>
</dbReference>
<evidence type="ECO:0000256" key="3">
    <source>
        <dbReference type="PIRSR" id="PIRSR600888-3"/>
    </source>
</evidence>
<dbReference type="GO" id="GO:0000271">
    <property type="term" value="P:polysaccharide biosynthetic process"/>
    <property type="evidence" value="ECO:0007669"/>
    <property type="project" value="TreeGrafter"/>
</dbReference>
<dbReference type="Gene3D" id="2.60.120.10">
    <property type="entry name" value="Jelly Rolls"/>
    <property type="match status" value="1"/>
</dbReference>
<dbReference type="GO" id="GO:0008830">
    <property type="term" value="F:dTDP-4-dehydrorhamnose 3,5-epimerase activity"/>
    <property type="evidence" value="ECO:0007669"/>
    <property type="project" value="InterPro"/>
</dbReference>
<dbReference type="PANTHER" id="PTHR21047">
    <property type="entry name" value="DTDP-6-DEOXY-D-GLUCOSE-3,5 EPIMERASE"/>
    <property type="match status" value="1"/>
</dbReference>
<evidence type="ECO:0000313" key="4">
    <source>
        <dbReference type="EMBL" id="MBK1787874.1"/>
    </source>
</evidence>
<feature type="site" description="Participates in a stacking interaction with the thymidine ring of dTDP-4-oxo-6-deoxyglucose" evidence="3">
    <location>
        <position position="139"/>
    </location>
</feature>
<feature type="active site" description="Proton acceptor" evidence="2">
    <location>
        <position position="63"/>
    </location>
</feature>
<dbReference type="EMBL" id="JAENJH010000008">
    <property type="protein sequence ID" value="MBK1787874.1"/>
    <property type="molecule type" value="Genomic_DNA"/>
</dbReference>
<dbReference type="GO" id="GO:0019305">
    <property type="term" value="P:dTDP-rhamnose biosynthetic process"/>
    <property type="evidence" value="ECO:0007669"/>
    <property type="project" value="TreeGrafter"/>
</dbReference>
<dbReference type="InterPro" id="IPR011051">
    <property type="entry name" value="RmlC_Cupin_sf"/>
</dbReference>
<comment type="similarity">
    <text evidence="1">Belongs to the dTDP-4-dehydrorhamnose 3,5-epimerase family.</text>
</comment>
<dbReference type="RefSeq" id="WP_200323349.1">
    <property type="nucleotide sequence ID" value="NZ_JAENJH010000008.1"/>
</dbReference>
<evidence type="ECO:0000256" key="1">
    <source>
        <dbReference type="ARBA" id="ARBA00010154"/>
    </source>
</evidence>
<evidence type="ECO:0000256" key="2">
    <source>
        <dbReference type="PIRSR" id="PIRSR600888-1"/>
    </source>
</evidence>
<accession>A0A934QYY9</accession>
<name>A0A934QYY9_9PSEU</name>
<dbReference type="GO" id="GO:0005829">
    <property type="term" value="C:cytosol"/>
    <property type="evidence" value="ECO:0007669"/>
    <property type="project" value="TreeGrafter"/>
</dbReference>
<organism evidence="4 5">
    <name type="scientific">Prauserella cavernicola</name>
    <dbReference type="NCBI Taxonomy" id="2800127"/>
    <lineage>
        <taxon>Bacteria</taxon>
        <taxon>Bacillati</taxon>
        <taxon>Actinomycetota</taxon>
        <taxon>Actinomycetes</taxon>
        <taxon>Pseudonocardiales</taxon>
        <taxon>Pseudonocardiaceae</taxon>
        <taxon>Prauserella</taxon>
    </lineage>
</organism>
<dbReference type="Proteomes" id="UP000635245">
    <property type="component" value="Unassembled WGS sequence"/>
</dbReference>
<dbReference type="InterPro" id="IPR000888">
    <property type="entry name" value="RmlC-like"/>
</dbReference>
<gene>
    <name evidence="4" type="ORF">JHE00_26390</name>
</gene>
<feature type="active site" description="Proton donor" evidence="2">
    <location>
        <position position="133"/>
    </location>
</feature>
<keyword evidence="5" id="KW-1185">Reference proteome</keyword>
<evidence type="ECO:0000313" key="5">
    <source>
        <dbReference type="Proteomes" id="UP000635245"/>
    </source>
</evidence>
<sequence length="203" mass="21668">MQARELAVEGAVEFTPEVFPDDRGLFVSPHQQAAFVDAVGAPLFPVAQTNFSESRRGVVRGIHFTATPPGSAKYTCCVRGRALDVVVDIRVGSPTFGQWDAASLDGESFRSVYIPFGVGHAFIALEDHTVISYLLSESYVAVNELAIAPGDPELGLPIPADIEPIMSARDLAAPTLAQALEAGILPDYATCKRRELATVVPTN</sequence>
<protein>
    <submittedName>
        <fullName evidence="4">dTDP-4-dehydrorhamnose 3,5-epimerase family protein</fullName>
    </submittedName>
</protein>
<comment type="caution">
    <text evidence="4">The sequence shown here is derived from an EMBL/GenBank/DDBJ whole genome shotgun (WGS) entry which is preliminary data.</text>
</comment>